<dbReference type="SUPFAM" id="SSF53756">
    <property type="entry name" value="UDP-Glycosyltransferase/glycogen phosphorylase"/>
    <property type="match status" value="1"/>
</dbReference>
<organism evidence="1 2">
    <name type="scientific">Sulfobacillus acidophilus</name>
    <dbReference type="NCBI Taxonomy" id="53633"/>
    <lineage>
        <taxon>Bacteria</taxon>
        <taxon>Bacillati</taxon>
        <taxon>Bacillota</taxon>
        <taxon>Clostridia</taxon>
        <taxon>Eubacteriales</taxon>
        <taxon>Clostridiales Family XVII. Incertae Sedis</taxon>
        <taxon>Sulfobacillus</taxon>
    </lineage>
</organism>
<sequence length="334" mass="36747">MSSSILWVVHDLGCNPGALAAYWGSEVLNHAGWRVVVQPLVPPTGRPLAVDWPHVNAPLSAHPQRWSKKAQKGLQDVACGFDRIICDQDFMTDWRVVEAATGHVGLYLLGRQTEPLTPLQRSLYTRLDGILTVSRVAHAHFAHANVVMASRLHCLPPLVDWQRKLDRLDGERNGLRIITAGIVDTCKGLDLVFNALSVLRDQGQLVTLTVLGDGPERNRLEVYARALGVSVQFVPQWSGWAAWLLQSDYLLAPQFDDGLALDVDAAVSLGVAVIGHKLPVIVERASLQPQALLLDEMNVMTVVNTLKRLRPGLRLHGTSTARIAPWEAALALRR</sequence>
<evidence type="ECO:0000313" key="1">
    <source>
        <dbReference type="EMBL" id="PSR23037.1"/>
    </source>
</evidence>
<name>A0A2T2WLC2_9FIRM</name>
<evidence type="ECO:0008006" key="3">
    <source>
        <dbReference type="Google" id="ProtNLM"/>
    </source>
</evidence>
<accession>A0A2T2WLC2</accession>
<dbReference type="AlphaFoldDB" id="A0A2T2WLC2"/>
<proteinExistence type="predicted"/>
<dbReference type="PANTHER" id="PTHR45947:SF3">
    <property type="entry name" value="SULFOQUINOVOSYL TRANSFERASE SQD2"/>
    <property type="match status" value="1"/>
</dbReference>
<reference evidence="1 2" key="1">
    <citation type="journal article" date="2014" name="BMC Genomics">
        <title>Comparison of environmental and isolate Sulfobacillus genomes reveals diverse carbon, sulfur, nitrogen, and hydrogen metabolisms.</title>
        <authorList>
            <person name="Justice N.B."/>
            <person name="Norman A."/>
            <person name="Brown C.T."/>
            <person name="Singh A."/>
            <person name="Thomas B.C."/>
            <person name="Banfield J.F."/>
        </authorList>
    </citation>
    <scope>NUCLEOTIDE SEQUENCE [LARGE SCALE GENOMIC DNA]</scope>
    <source>
        <strain evidence="1">AMDSBA3</strain>
    </source>
</reference>
<dbReference type="PANTHER" id="PTHR45947">
    <property type="entry name" value="SULFOQUINOVOSYL TRANSFERASE SQD2"/>
    <property type="match status" value="1"/>
</dbReference>
<dbReference type="InterPro" id="IPR050194">
    <property type="entry name" value="Glycosyltransferase_grp1"/>
</dbReference>
<dbReference type="Pfam" id="PF13692">
    <property type="entry name" value="Glyco_trans_1_4"/>
    <property type="match status" value="1"/>
</dbReference>
<dbReference type="GO" id="GO:0016757">
    <property type="term" value="F:glycosyltransferase activity"/>
    <property type="evidence" value="ECO:0007669"/>
    <property type="project" value="TreeGrafter"/>
</dbReference>
<evidence type="ECO:0000313" key="2">
    <source>
        <dbReference type="Proteomes" id="UP000241848"/>
    </source>
</evidence>
<dbReference type="Proteomes" id="UP000241848">
    <property type="component" value="Unassembled WGS sequence"/>
</dbReference>
<comment type="caution">
    <text evidence="1">The sequence shown here is derived from an EMBL/GenBank/DDBJ whole genome shotgun (WGS) entry which is preliminary data.</text>
</comment>
<dbReference type="Gene3D" id="3.40.50.2000">
    <property type="entry name" value="Glycogen Phosphorylase B"/>
    <property type="match status" value="1"/>
</dbReference>
<dbReference type="EMBL" id="PXYV01000009">
    <property type="protein sequence ID" value="PSR23037.1"/>
    <property type="molecule type" value="Genomic_DNA"/>
</dbReference>
<protein>
    <recommendedName>
        <fullName evidence="3">Glycosyl transferase family 1 domain-containing protein</fullName>
    </recommendedName>
</protein>
<gene>
    <name evidence="1" type="ORF">C7B45_04480</name>
</gene>